<protein>
    <recommendedName>
        <fullName evidence="5">Secreted protein</fullName>
    </recommendedName>
</protein>
<comment type="caution">
    <text evidence="3">The sequence shown here is derived from an EMBL/GenBank/DDBJ whole genome shotgun (WGS) entry which is preliminary data.</text>
</comment>
<reference evidence="3 4" key="1">
    <citation type="submission" date="2013-09" db="EMBL/GenBank/DDBJ databases">
        <title>Genome sequencing of Arenimonas composti.</title>
        <authorList>
            <person name="Chen F."/>
            <person name="Wang G."/>
        </authorList>
    </citation>
    <scope>NUCLEOTIDE SEQUENCE [LARGE SCALE GENOMIC DNA]</scope>
    <source>
        <strain evidence="3 4">TR7-09</strain>
    </source>
</reference>
<keyword evidence="2" id="KW-0732">Signal</keyword>
<dbReference type="RefSeq" id="WP_043798212.1">
    <property type="nucleotide sequence ID" value="NZ_AWXU01000051.1"/>
</dbReference>
<evidence type="ECO:0000313" key="4">
    <source>
        <dbReference type="Proteomes" id="UP000029391"/>
    </source>
</evidence>
<evidence type="ECO:0000313" key="3">
    <source>
        <dbReference type="EMBL" id="KFN48625.1"/>
    </source>
</evidence>
<dbReference type="STRING" id="1121013.GCA_000426365_02051"/>
<accession>A0A091BWA1</accession>
<dbReference type="OrthoDB" id="5988510at2"/>
<evidence type="ECO:0000256" key="1">
    <source>
        <dbReference type="SAM" id="MobiDB-lite"/>
    </source>
</evidence>
<keyword evidence="4" id="KW-1185">Reference proteome</keyword>
<sequence>MNRIALTSVLLLAGCGVTASALAGEPVAADETPVTVAEADAADARKDENIVIAGEGLTKPRIVNDTGCVRSTGTLIRRKPDANGCNGLPGSSYSREDLDRTGAGSTAEALERLDSRL</sequence>
<gene>
    <name evidence="3" type="ORF">P873_14090</name>
</gene>
<dbReference type="AlphaFoldDB" id="A0A091BWA1"/>
<name>A0A091BWA1_9GAMM</name>
<dbReference type="PROSITE" id="PS51257">
    <property type="entry name" value="PROKAR_LIPOPROTEIN"/>
    <property type="match status" value="1"/>
</dbReference>
<feature type="signal peptide" evidence="2">
    <location>
        <begin position="1"/>
        <end position="23"/>
    </location>
</feature>
<organism evidence="3 4">
    <name type="scientific">Arenimonas composti TR7-09 = DSM 18010</name>
    <dbReference type="NCBI Taxonomy" id="1121013"/>
    <lineage>
        <taxon>Bacteria</taxon>
        <taxon>Pseudomonadati</taxon>
        <taxon>Pseudomonadota</taxon>
        <taxon>Gammaproteobacteria</taxon>
        <taxon>Lysobacterales</taxon>
        <taxon>Lysobacteraceae</taxon>
        <taxon>Arenimonas</taxon>
    </lineage>
</organism>
<feature type="region of interest" description="Disordered" evidence="1">
    <location>
        <begin position="78"/>
        <end position="117"/>
    </location>
</feature>
<feature type="chain" id="PRO_5001870118" description="Secreted protein" evidence="2">
    <location>
        <begin position="24"/>
        <end position="117"/>
    </location>
</feature>
<evidence type="ECO:0000256" key="2">
    <source>
        <dbReference type="SAM" id="SignalP"/>
    </source>
</evidence>
<dbReference type="Proteomes" id="UP000029391">
    <property type="component" value="Unassembled WGS sequence"/>
</dbReference>
<evidence type="ECO:0008006" key="5">
    <source>
        <dbReference type="Google" id="ProtNLM"/>
    </source>
</evidence>
<dbReference type="EMBL" id="AWXU01000051">
    <property type="protein sequence ID" value="KFN48625.1"/>
    <property type="molecule type" value="Genomic_DNA"/>
</dbReference>
<proteinExistence type="predicted"/>